<dbReference type="KEGG" id="ngv:CDO52_15650"/>
<evidence type="ECO:0000313" key="2">
    <source>
        <dbReference type="EMBL" id="ASU84032.1"/>
    </source>
</evidence>
<evidence type="ECO:0008006" key="4">
    <source>
        <dbReference type="Google" id="ProtNLM"/>
    </source>
</evidence>
<name>A0A223S7J0_9ACTN</name>
<proteinExistence type="predicted"/>
<dbReference type="AlphaFoldDB" id="A0A223S7J0"/>
<dbReference type="RefSeq" id="WP_094932484.1">
    <property type="nucleotide sequence ID" value="NZ_ANBG01000223.1"/>
</dbReference>
<dbReference type="InterPro" id="IPR013901">
    <property type="entry name" value="Anthrone_oxy"/>
</dbReference>
<evidence type="ECO:0000256" key="1">
    <source>
        <dbReference type="SAM" id="Phobius"/>
    </source>
</evidence>
<keyword evidence="1" id="KW-1133">Transmembrane helix</keyword>
<organism evidence="2 3">
    <name type="scientific">Nocardiopsis gilva YIM 90087</name>
    <dbReference type="NCBI Taxonomy" id="1235441"/>
    <lineage>
        <taxon>Bacteria</taxon>
        <taxon>Bacillati</taxon>
        <taxon>Actinomycetota</taxon>
        <taxon>Actinomycetes</taxon>
        <taxon>Streptosporangiales</taxon>
        <taxon>Nocardiopsidaceae</taxon>
        <taxon>Nocardiopsis</taxon>
    </lineage>
</organism>
<keyword evidence="1" id="KW-0472">Membrane</keyword>
<keyword evidence="1" id="KW-0812">Transmembrane</keyword>
<reference evidence="2 3" key="1">
    <citation type="submission" date="2017-08" db="EMBL/GenBank/DDBJ databases">
        <title>The complete genome sequence of Nocardiopsis gilva YIM 90087.</title>
        <authorList>
            <person name="Yin M."/>
            <person name="Tang S."/>
        </authorList>
    </citation>
    <scope>NUCLEOTIDE SEQUENCE [LARGE SCALE GENOMIC DNA]</scope>
    <source>
        <strain evidence="2 3">YIM 90087</strain>
    </source>
</reference>
<protein>
    <recommendedName>
        <fullName evidence="4">DUF1772 domain-containing protein</fullName>
    </recommendedName>
</protein>
<dbReference type="Proteomes" id="UP000215005">
    <property type="component" value="Chromosome"/>
</dbReference>
<accession>A0A223S7J0</accession>
<evidence type="ECO:0000313" key="3">
    <source>
        <dbReference type="Proteomes" id="UP000215005"/>
    </source>
</evidence>
<dbReference type="OrthoDB" id="428263at2"/>
<feature type="transmembrane region" description="Helical" evidence="1">
    <location>
        <begin position="41"/>
        <end position="61"/>
    </location>
</feature>
<keyword evidence="3" id="KW-1185">Reference proteome</keyword>
<sequence length="64" mass="6898">MTFAVNVPLNNTLDSAGTPNQVDDVASVRDHFEATWVRWNIVRAVASAGSFACLVWSLVLYGGS</sequence>
<gene>
    <name evidence="2" type="ORF">CDO52_15650</name>
</gene>
<dbReference type="Pfam" id="PF08592">
    <property type="entry name" value="Anthrone_oxy"/>
    <property type="match status" value="1"/>
</dbReference>
<dbReference type="EMBL" id="CP022753">
    <property type="protein sequence ID" value="ASU84032.1"/>
    <property type="molecule type" value="Genomic_DNA"/>
</dbReference>